<evidence type="ECO:0000256" key="5">
    <source>
        <dbReference type="ARBA" id="ARBA00023128"/>
    </source>
</evidence>
<evidence type="ECO:0000256" key="6">
    <source>
        <dbReference type="ARBA" id="ARBA00023274"/>
    </source>
</evidence>
<dbReference type="GO" id="GO:0005763">
    <property type="term" value="C:mitochondrial small ribosomal subunit"/>
    <property type="evidence" value="ECO:0007669"/>
    <property type="project" value="InterPro"/>
</dbReference>
<dbReference type="EMBL" id="NCKV01000247">
    <property type="protein sequence ID" value="RWS31179.1"/>
    <property type="molecule type" value="Genomic_DNA"/>
</dbReference>
<evidence type="ECO:0000256" key="3">
    <source>
        <dbReference type="ARBA" id="ARBA00022946"/>
    </source>
</evidence>
<organism evidence="10 11">
    <name type="scientific">Leptotrombidium deliense</name>
    <dbReference type="NCBI Taxonomy" id="299467"/>
    <lineage>
        <taxon>Eukaryota</taxon>
        <taxon>Metazoa</taxon>
        <taxon>Ecdysozoa</taxon>
        <taxon>Arthropoda</taxon>
        <taxon>Chelicerata</taxon>
        <taxon>Arachnida</taxon>
        <taxon>Acari</taxon>
        <taxon>Acariformes</taxon>
        <taxon>Trombidiformes</taxon>
        <taxon>Prostigmata</taxon>
        <taxon>Anystina</taxon>
        <taxon>Parasitengona</taxon>
        <taxon>Trombiculoidea</taxon>
        <taxon>Trombiculidae</taxon>
        <taxon>Leptotrombidium</taxon>
    </lineage>
</organism>
<keyword evidence="5" id="KW-0496">Mitochondrion</keyword>
<name>A0A443SUJ3_9ACAR</name>
<comment type="caution">
    <text evidence="10">The sequence shown here is derived from an EMBL/GenBank/DDBJ whole genome shotgun (WGS) entry which is preliminary data.</text>
</comment>
<sequence>MNALTRSTNLNVFKKCIQLTVTCKRFRGKEPRRKPLWMPMAPSKLFVIKQKPVIPEDEKQQIESLEQRYEIFMDSVRQYFKKEFYDPTLMSGGISEDQRRNELEEQEQLLLENEEENRRVAALRAEQNALQEQIAIGKFNEKSLEEELKKEEEFRKAREIVKREIKRSETYITKAKLEEAIESALLNPVHYEFAIDLQGNVHFDERLHPYALKPSAVPETSNVTQEFEGVDYSKPVKLEKKVIY</sequence>
<evidence type="ECO:0000256" key="2">
    <source>
        <dbReference type="ARBA" id="ARBA00009672"/>
    </source>
</evidence>
<evidence type="ECO:0000256" key="4">
    <source>
        <dbReference type="ARBA" id="ARBA00022980"/>
    </source>
</evidence>
<reference evidence="10 11" key="1">
    <citation type="journal article" date="2018" name="Gigascience">
        <title>Genomes of trombidid mites reveal novel predicted allergens and laterally-transferred genes associated with secondary metabolism.</title>
        <authorList>
            <person name="Dong X."/>
            <person name="Chaisiri K."/>
            <person name="Xia D."/>
            <person name="Armstrong S.D."/>
            <person name="Fang Y."/>
            <person name="Donnelly M.J."/>
            <person name="Kadowaki T."/>
            <person name="McGarry J.W."/>
            <person name="Darby A.C."/>
            <person name="Makepeace B.L."/>
        </authorList>
    </citation>
    <scope>NUCLEOTIDE SEQUENCE [LARGE SCALE GENOMIC DNA]</scope>
    <source>
        <strain evidence="10">UoL-UT</strain>
    </source>
</reference>
<feature type="coiled-coil region" evidence="9">
    <location>
        <begin position="96"/>
        <end position="164"/>
    </location>
</feature>
<evidence type="ECO:0000256" key="8">
    <source>
        <dbReference type="ARBA" id="ARBA00035344"/>
    </source>
</evidence>
<dbReference type="PANTHER" id="PTHR21035">
    <property type="entry name" value="28S RIBOSOMAL PROTEIN S26, MITOCHONDRIAL"/>
    <property type="match status" value="1"/>
</dbReference>
<keyword evidence="3" id="KW-0809">Transit peptide</keyword>
<dbReference type="Pfam" id="PF14943">
    <property type="entry name" value="MRP-S26"/>
    <property type="match status" value="1"/>
</dbReference>
<keyword evidence="6" id="KW-0687">Ribonucleoprotein</keyword>
<gene>
    <name evidence="10" type="ORF">B4U80_07719</name>
</gene>
<dbReference type="InterPro" id="IPR026140">
    <property type="entry name" value="Ribosomal_mS26"/>
</dbReference>
<dbReference type="VEuPathDB" id="VectorBase:LDEU000859"/>
<dbReference type="OrthoDB" id="5988811at2759"/>
<comment type="similarity">
    <text evidence="2">Belongs to the mitochondrion-specific ribosomal protein mS26 family.</text>
</comment>
<dbReference type="PANTHER" id="PTHR21035:SF2">
    <property type="entry name" value="SMALL RIBOSOMAL SUBUNIT PROTEIN MS26"/>
    <property type="match status" value="1"/>
</dbReference>
<dbReference type="Proteomes" id="UP000288716">
    <property type="component" value="Unassembled WGS sequence"/>
</dbReference>
<proteinExistence type="inferred from homology"/>
<accession>A0A443SUJ3</accession>
<keyword evidence="11" id="KW-1185">Reference proteome</keyword>
<dbReference type="AlphaFoldDB" id="A0A443SUJ3"/>
<protein>
    <recommendedName>
        <fullName evidence="7">Small ribosomal subunit protein mS26</fullName>
    </recommendedName>
    <alternativeName>
        <fullName evidence="8">28S ribosomal protein S26, mitochondrial</fullName>
    </alternativeName>
</protein>
<keyword evidence="9" id="KW-0175">Coiled coil</keyword>
<evidence type="ECO:0000313" key="11">
    <source>
        <dbReference type="Proteomes" id="UP000288716"/>
    </source>
</evidence>
<keyword evidence="4" id="KW-0689">Ribosomal protein</keyword>
<comment type="subcellular location">
    <subcellularLocation>
        <location evidence="1">Mitochondrion</location>
    </subcellularLocation>
</comment>
<evidence type="ECO:0000256" key="1">
    <source>
        <dbReference type="ARBA" id="ARBA00004173"/>
    </source>
</evidence>
<dbReference type="STRING" id="299467.A0A443SUJ3"/>
<evidence type="ECO:0000256" key="7">
    <source>
        <dbReference type="ARBA" id="ARBA00035138"/>
    </source>
</evidence>
<evidence type="ECO:0000256" key="9">
    <source>
        <dbReference type="SAM" id="Coils"/>
    </source>
</evidence>
<evidence type="ECO:0000313" key="10">
    <source>
        <dbReference type="EMBL" id="RWS31179.1"/>
    </source>
</evidence>